<protein>
    <submittedName>
        <fullName evidence="2">Uncharacterized protein</fullName>
    </submittedName>
</protein>
<feature type="transmembrane region" description="Helical" evidence="1">
    <location>
        <begin position="7"/>
        <end position="29"/>
    </location>
</feature>
<gene>
    <name evidence="2" type="ORF">KDA27_22425</name>
</gene>
<organism evidence="2 3">
    <name type="scientific">Eiseniibacteriota bacterium</name>
    <dbReference type="NCBI Taxonomy" id="2212470"/>
    <lineage>
        <taxon>Bacteria</taxon>
        <taxon>Candidatus Eiseniibacteriota</taxon>
    </lineage>
</organism>
<keyword evidence="1" id="KW-0472">Membrane</keyword>
<reference evidence="2" key="2">
    <citation type="journal article" date="2021" name="Microbiome">
        <title>Successional dynamics and alternative stable states in a saline activated sludge microbial community over 9 years.</title>
        <authorList>
            <person name="Wang Y."/>
            <person name="Ye J."/>
            <person name="Ju F."/>
            <person name="Liu L."/>
            <person name="Boyd J.A."/>
            <person name="Deng Y."/>
            <person name="Parks D.H."/>
            <person name="Jiang X."/>
            <person name="Yin X."/>
            <person name="Woodcroft B.J."/>
            <person name="Tyson G.W."/>
            <person name="Hugenholtz P."/>
            <person name="Polz M.F."/>
            <person name="Zhang T."/>
        </authorList>
    </citation>
    <scope>NUCLEOTIDE SEQUENCE</scope>
    <source>
        <strain evidence="2">HKST-UBA02</strain>
    </source>
</reference>
<name>A0A956SGG4_UNCEI</name>
<feature type="transmembrane region" description="Helical" evidence="1">
    <location>
        <begin position="145"/>
        <end position="172"/>
    </location>
</feature>
<feature type="transmembrane region" description="Helical" evidence="1">
    <location>
        <begin position="273"/>
        <end position="291"/>
    </location>
</feature>
<feature type="transmembrane region" description="Helical" evidence="1">
    <location>
        <begin position="384"/>
        <end position="402"/>
    </location>
</feature>
<feature type="transmembrane region" description="Helical" evidence="1">
    <location>
        <begin position="303"/>
        <end position="324"/>
    </location>
</feature>
<feature type="transmembrane region" description="Helical" evidence="1">
    <location>
        <begin position="330"/>
        <end position="347"/>
    </location>
</feature>
<keyword evidence="1" id="KW-0812">Transmembrane</keyword>
<sequence>MQRAVSRLSFVLIALAVTSIVVLVAWPSLPSWAGDSGWYLAIAQGRLEEVRQPYARRILHPYVARWIAELFGVSLDSAFRALGIVSVFVTSSIVAWLFRSGRILALPLLATPALLLIFRDYYMPDIFYAGILGVLFVLLRKESPAAFLVLAVLFVARESTVLVSLMLVLYAILHRRPKLAAATLIASTVGTLIPVLATTGSQSNIHDLSGPLYLALKVPFNVMRNIFGAELWVSTLGGCDDPVWTWTVPPSLRVGSVEAVGLCRFWAQRPLSLATYLLTSFGVLPVVFFHLRRRFRGRARSLPMWVFVAGGAGLLSLVLTPGLGLALDRLITYAWPLFWIATPYLVSELPTSNVPWARLALLHTALCWIPWLLGWTPWSEVQVFMASIAIAIPLQLVALKSIRRLPLVPDRDLI</sequence>
<proteinExistence type="predicted"/>
<reference evidence="2" key="1">
    <citation type="submission" date="2020-04" db="EMBL/GenBank/DDBJ databases">
        <authorList>
            <person name="Zhang T."/>
        </authorList>
    </citation>
    <scope>NUCLEOTIDE SEQUENCE</scope>
    <source>
        <strain evidence="2">HKST-UBA02</strain>
    </source>
</reference>
<dbReference type="EMBL" id="JAGQHS010000186">
    <property type="protein sequence ID" value="MCA9758569.1"/>
    <property type="molecule type" value="Genomic_DNA"/>
</dbReference>
<evidence type="ECO:0000313" key="3">
    <source>
        <dbReference type="Proteomes" id="UP000739538"/>
    </source>
</evidence>
<feature type="transmembrane region" description="Helical" evidence="1">
    <location>
        <begin position="121"/>
        <end position="139"/>
    </location>
</feature>
<feature type="transmembrane region" description="Helical" evidence="1">
    <location>
        <begin position="359"/>
        <end position="378"/>
    </location>
</feature>
<feature type="transmembrane region" description="Helical" evidence="1">
    <location>
        <begin position="78"/>
        <end position="98"/>
    </location>
</feature>
<evidence type="ECO:0000313" key="2">
    <source>
        <dbReference type="EMBL" id="MCA9758569.1"/>
    </source>
</evidence>
<keyword evidence="1" id="KW-1133">Transmembrane helix</keyword>
<evidence type="ECO:0000256" key="1">
    <source>
        <dbReference type="SAM" id="Phobius"/>
    </source>
</evidence>
<accession>A0A956SGG4</accession>
<dbReference type="Proteomes" id="UP000739538">
    <property type="component" value="Unassembled WGS sequence"/>
</dbReference>
<comment type="caution">
    <text evidence="2">The sequence shown here is derived from an EMBL/GenBank/DDBJ whole genome shotgun (WGS) entry which is preliminary data.</text>
</comment>
<feature type="transmembrane region" description="Helical" evidence="1">
    <location>
        <begin position="179"/>
        <end position="197"/>
    </location>
</feature>
<dbReference type="AlphaFoldDB" id="A0A956SGG4"/>